<evidence type="ECO:0000256" key="5">
    <source>
        <dbReference type="ARBA" id="ARBA00023054"/>
    </source>
</evidence>
<gene>
    <name evidence="11" type="ORF">SBAD_LOCUS5269</name>
</gene>
<keyword evidence="4" id="KW-0067">ATP-binding</keyword>
<feature type="coiled-coil region" evidence="8">
    <location>
        <begin position="128"/>
        <end position="263"/>
    </location>
</feature>
<protein>
    <submittedName>
        <fullName evidence="13">Kinesin motor domain-containing protein</fullName>
    </submittedName>
</protein>
<dbReference type="PANTHER" id="PTHR47969:SF15">
    <property type="entry name" value="CHROMOSOME-ASSOCIATED KINESIN KIF4A-RELATED"/>
    <property type="match status" value="1"/>
</dbReference>
<evidence type="ECO:0000256" key="8">
    <source>
        <dbReference type="SAM" id="Coils"/>
    </source>
</evidence>
<dbReference type="Proteomes" id="UP000270296">
    <property type="component" value="Unassembled WGS sequence"/>
</dbReference>
<dbReference type="InterPro" id="IPR001752">
    <property type="entry name" value="Kinesin_motor_dom"/>
</dbReference>
<evidence type="ECO:0000256" key="4">
    <source>
        <dbReference type="ARBA" id="ARBA00022840"/>
    </source>
</evidence>
<evidence type="ECO:0000313" key="13">
    <source>
        <dbReference type="WBParaSite" id="SBAD_0000548501-mRNA-1"/>
    </source>
</evidence>
<evidence type="ECO:0000313" key="11">
    <source>
        <dbReference type="EMBL" id="VDP06777.1"/>
    </source>
</evidence>
<evidence type="ECO:0000256" key="6">
    <source>
        <dbReference type="ARBA" id="ARBA00023212"/>
    </source>
</evidence>
<dbReference type="GO" id="GO:0003777">
    <property type="term" value="F:microtubule motor activity"/>
    <property type="evidence" value="ECO:0007669"/>
    <property type="project" value="InterPro"/>
</dbReference>
<evidence type="ECO:0000256" key="3">
    <source>
        <dbReference type="ARBA" id="ARBA00022741"/>
    </source>
</evidence>
<dbReference type="GO" id="GO:0005875">
    <property type="term" value="C:microtubule associated complex"/>
    <property type="evidence" value="ECO:0007669"/>
    <property type="project" value="TreeGrafter"/>
</dbReference>
<evidence type="ECO:0000256" key="7">
    <source>
        <dbReference type="PROSITE-ProRule" id="PRU00283"/>
    </source>
</evidence>
<dbReference type="OrthoDB" id="5870151at2759"/>
<evidence type="ECO:0000256" key="1">
    <source>
        <dbReference type="ARBA" id="ARBA00004245"/>
    </source>
</evidence>
<dbReference type="AlphaFoldDB" id="A0A183INS2"/>
<keyword evidence="6" id="KW-0206">Cytoskeleton</keyword>
<dbReference type="PROSITE" id="PS50067">
    <property type="entry name" value="KINESIN_MOTOR_2"/>
    <property type="match status" value="1"/>
</dbReference>
<dbReference type="GO" id="GO:0008017">
    <property type="term" value="F:microtubule binding"/>
    <property type="evidence" value="ECO:0007669"/>
    <property type="project" value="InterPro"/>
</dbReference>
<evidence type="ECO:0000256" key="2">
    <source>
        <dbReference type="ARBA" id="ARBA00022490"/>
    </source>
</evidence>
<comment type="caution">
    <text evidence="7">Lacks conserved residue(s) required for the propagation of feature annotation.</text>
</comment>
<evidence type="ECO:0000256" key="9">
    <source>
        <dbReference type="SAM" id="MobiDB-lite"/>
    </source>
</evidence>
<dbReference type="InterPro" id="IPR027640">
    <property type="entry name" value="Kinesin-like_fam"/>
</dbReference>
<keyword evidence="2" id="KW-0963">Cytoplasm</keyword>
<reference evidence="13" key="1">
    <citation type="submission" date="2016-06" db="UniProtKB">
        <authorList>
            <consortium name="WormBaseParasite"/>
        </authorList>
    </citation>
    <scope>IDENTIFICATION</scope>
</reference>
<evidence type="ECO:0000259" key="10">
    <source>
        <dbReference type="PROSITE" id="PS50067"/>
    </source>
</evidence>
<keyword evidence="12" id="KW-1185">Reference proteome</keyword>
<keyword evidence="3" id="KW-0547">Nucleotide-binding</keyword>
<feature type="domain" description="Kinesin motor" evidence="10">
    <location>
        <begin position="1"/>
        <end position="28"/>
    </location>
</feature>
<dbReference type="GO" id="GO:0007018">
    <property type="term" value="P:microtubule-based movement"/>
    <property type="evidence" value="ECO:0007669"/>
    <property type="project" value="InterPro"/>
</dbReference>
<dbReference type="EMBL" id="UZAM01008875">
    <property type="protein sequence ID" value="VDP06777.1"/>
    <property type="molecule type" value="Genomic_DNA"/>
</dbReference>
<feature type="region of interest" description="Disordered" evidence="9">
    <location>
        <begin position="268"/>
        <end position="297"/>
    </location>
</feature>
<keyword evidence="5 8" id="KW-0175">Coiled coil</keyword>
<evidence type="ECO:0000313" key="12">
    <source>
        <dbReference type="Proteomes" id="UP000270296"/>
    </source>
</evidence>
<accession>A0A183INS2</accession>
<sequence>MIACVSPADSNHDETLNTIRYAERAQKIKNKPVINIDPNAAEIMRLRTESESLQNGYRDIVVKFLAESDEHAVAEINTTWSERLSLLNIELNELDRIRNKTADGVTDEAVIDEAMDEDEDDVVFSARQRKLDEEIQSVQIQIRDKEALIERAASDSSYVEQDAKLTEMEQRIEDLENEKSNLEQQLRSLRNTAMCNRKRDFETAKLKQSLEQKISIYRRKLEQEFLKTEIEMAFDAEEAKRHCDRLIEQRKELAQECTSLKLQYNDLLNGSEGGGSPPYKKVAKEGGNSNEQRNKDDLRADVENSLMLLKHEIDIRNNEIRELRMKASAFECESHESDRFAAADLASARYLLMELFAMVIEAKTNLSDLRAENEELKQKDEQLPQTSSFSNTNVIPRQVYDIEMNMCYDIMLCCLSDGQLTEQMHSFLSKKKSSDEKALQVLEAFDRMTGDVSHLFEVFFIALFMEQNGPRFFPAARDGLLSQVATESSRECVPECVPTGFHELSANTVLTGSFSTLIWKLAFLT</sequence>
<proteinExistence type="inferred from homology"/>
<name>A0A183INS2_9BILA</name>
<dbReference type="WBParaSite" id="SBAD_0000548501-mRNA-1">
    <property type="protein sequence ID" value="SBAD_0000548501-mRNA-1"/>
    <property type="gene ID" value="SBAD_0000548501"/>
</dbReference>
<dbReference type="PANTHER" id="PTHR47969">
    <property type="entry name" value="CHROMOSOME-ASSOCIATED KINESIN KIF4A-RELATED"/>
    <property type="match status" value="1"/>
</dbReference>
<organism evidence="13">
    <name type="scientific">Soboliphyme baturini</name>
    <dbReference type="NCBI Taxonomy" id="241478"/>
    <lineage>
        <taxon>Eukaryota</taxon>
        <taxon>Metazoa</taxon>
        <taxon>Ecdysozoa</taxon>
        <taxon>Nematoda</taxon>
        <taxon>Enoplea</taxon>
        <taxon>Dorylaimia</taxon>
        <taxon>Dioctophymatida</taxon>
        <taxon>Dioctophymatoidea</taxon>
        <taxon>Soboliphymatidae</taxon>
        <taxon>Soboliphyme</taxon>
    </lineage>
</organism>
<reference evidence="11 12" key="2">
    <citation type="submission" date="2018-11" db="EMBL/GenBank/DDBJ databases">
        <authorList>
            <consortium name="Pathogen Informatics"/>
        </authorList>
    </citation>
    <scope>NUCLEOTIDE SEQUENCE [LARGE SCALE GENOMIC DNA]</scope>
</reference>
<dbReference type="GO" id="GO:0051231">
    <property type="term" value="P:spindle elongation"/>
    <property type="evidence" value="ECO:0007669"/>
    <property type="project" value="TreeGrafter"/>
</dbReference>
<comment type="similarity">
    <text evidence="7">Belongs to the TRAFAC class myosin-kinesin ATPase superfamily. Kinesin family.</text>
</comment>
<dbReference type="InterPro" id="IPR027417">
    <property type="entry name" value="P-loop_NTPase"/>
</dbReference>
<dbReference type="InterPro" id="IPR036961">
    <property type="entry name" value="Kinesin_motor_dom_sf"/>
</dbReference>
<dbReference type="SUPFAM" id="SSF52540">
    <property type="entry name" value="P-loop containing nucleoside triphosphate hydrolases"/>
    <property type="match status" value="1"/>
</dbReference>
<dbReference type="GO" id="GO:0007052">
    <property type="term" value="P:mitotic spindle organization"/>
    <property type="evidence" value="ECO:0007669"/>
    <property type="project" value="TreeGrafter"/>
</dbReference>
<comment type="subcellular location">
    <subcellularLocation>
        <location evidence="1">Cytoplasm</location>
        <location evidence="1">Cytoskeleton</location>
    </subcellularLocation>
</comment>
<dbReference type="Gene3D" id="3.40.850.10">
    <property type="entry name" value="Kinesin motor domain"/>
    <property type="match status" value="1"/>
</dbReference>
<dbReference type="GO" id="GO:0005524">
    <property type="term" value="F:ATP binding"/>
    <property type="evidence" value="ECO:0007669"/>
    <property type="project" value="UniProtKB-KW"/>
</dbReference>